<keyword evidence="4 7" id="KW-0812">Transmembrane</keyword>
<dbReference type="GO" id="GO:0005886">
    <property type="term" value="C:plasma membrane"/>
    <property type="evidence" value="ECO:0007669"/>
    <property type="project" value="UniProtKB-SubCell"/>
</dbReference>
<keyword evidence="6 7" id="KW-0472">Membrane</keyword>
<feature type="transmembrane region" description="Helical" evidence="7">
    <location>
        <begin position="51"/>
        <end position="73"/>
    </location>
</feature>
<evidence type="ECO:0000313" key="9">
    <source>
        <dbReference type="Proteomes" id="UP000530564"/>
    </source>
</evidence>
<evidence type="ECO:0000256" key="4">
    <source>
        <dbReference type="ARBA" id="ARBA00022692"/>
    </source>
</evidence>
<accession>A0A840A202</accession>
<dbReference type="Pfam" id="PF01914">
    <property type="entry name" value="MarC"/>
    <property type="match status" value="1"/>
</dbReference>
<evidence type="ECO:0000256" key="6">
    <source>
        <dbReference type="ARBA" id="ARBA00023136"/>
    </source>
</evidence>
<dbReference type="EMBL" id="JACIDK010000003">
    <property type="protein sequence ID" value="MBB3892019.1"/>
    <property type="molecule type" value="Genomic_DNA"/>
</dbReference>
<evidence type="ECO:0000256" key="1">
    <source>
        <dbReference type="ARBA" id="ARBA00004651"/>
    </source>
</evidence>
<dbReference type="Proteomes" id="UP000530564">
    <property type="component" value="Unassembled WGS sequence"/>
</dbReference>
<evidence type="ECO:0000313" key="8">
    <source>
        <dbReference type="EMBL" id="MBB3892019.1"/>
    </source>
</evidence>
<evidence type="ECO:0000256" key="5">
    <source>
        <dbReference type="ARBA" id="ARBA00022989"/>
    </source>
</evidence>
<evidence type="ECO:0000256" key="7">
    <source>
        <dbReference type="RuleBase" id="RU362048"/>
    </source>
</evidence>
<evidence type="ECO:0000256" key="2">
    <source>
        <dbReference type="ARBA" id="ARBA00009784"/>
    </source>
</evidence>
<feature type="transmembrane region" description="Helical" evidence="7">
    <location>
        <begin position="159"/>
        <end position="180"/>
    </location>
</feature>
<protein>
    <recommendedName>
        <fullName evidence="7">UPF0056 membrane protein</fullName>
    </recommendedName>
</protein>
<dbReference type="NCBIfam" id="TIGR00427">
    <property type="entry name" value="NAAT family transporter"/>
    <property type="match status" value="1"/>
</dbReference>
<keyword evidence="5 7" id="KW-1133">Transmembrane helix</keyword>
<feature type="transmembrane region" description="Helical" evidence="7">
    <location>
        <begin position="125"/>
        <end position="147"/>
    </location>
</feature>
<dbReference type="RefSeq" id="WP_183773619.1">
    <property type="nucleotide sequence ID" value="NZ_JACIDK010000003.1"/>
</dbReference>
<sequence>MTLSDLSPLPLTTVVGAFLLAFPALFSIVNPVGAAITFHQVTEGRSDRHELAWRIAFNALLILLGSLLLGGYILNFFGVSLGALRVAGGLVVAIRAWQLLMQPEAQESRKANAAASAEQHVQEDVAFFPLTMPFTTGPGAISVAIALASQRPADGQGVLSFFAGVSIAAVLVALLVGVSYRWSSKVLSLLGASGARVMSRLVAFLLLCVGVQIISSGLESLVTSYLQAAT</sequence>
<dbReference type="AlphaFoldDB" id="A0A840A202"/>
<gene>
    <name evidence="8" type="ORF">GGQ61_002747</name>
</gene>
<dbReference type="PANTHER" id="PTHR33508:SF1">
    <property type="entry name" value="UPF0056 MEMBRANE PROTEIN YHCE"/>
    <property type="match status" value="1"/>
</dbReference>
<feature type="transmembrane region" description="Helical" evidence="7">
    <location>
        <begin position="201"/>
        <end position="218"/>
    </location>
</feature>
<name>A0A840A202_9CAUL</name>
<reference evidence="8 9" key="1">
    <citation type="submission" date="2020-08" db="EMBL/GenBank/DDBJ databases">
        <title>Genomic Encyclopedia of Type Strains, Phase IV (KMG-IV): sequencing the most valuable type-strain genomes for metagenomic binning, comparative biology and taxonomic classification.</title>
        <authorList>
            <person name="Goeker M."/>
        </authorList>
    </citation>
    <scope>NUCLEOTIDE SEQUENCE [LARGE SCALE GENOMIC DNA]</scope>
    <source>
        <strain evidence="8 9">DSM 21793</strain>
    </source>
</reference>
<evidence type="ECO:0000256" key="3">
    <source>
        <dbReference type="ARBA" id="ARBA00022475"/>
    </source>
</evidence>
<comment type="similarity">
    <text evidence="2 7">Belongs to the UPF0056 (MarC) family.</text>
</comment>
<dbReference type="PANTHER" id="PTHR33508">
    <property type="entry name" value="UPF0056 MEMBRANE PROTEIN YHCE"/>
    <property type="match status" value="1"/>
</dbReference>
<organism evidence="8 9">
    <name type="scientific">Phenylobacterium haematophilum</name>
    <dbReference type="NCBI Taxonomy" id="98513"/>
    <lineage>
        <taxon>Bacteria</taxon>
        <taxon>Pseudomonadati</taxon>
        <taxon>Pseudomonadota</taxon>
        <taxon>Alphaproteobacteria</taxon>
        <taxon>Caulobacterales</taxon>
        <taxon>Caulobacteraceae</taxon>
        <taxon>Phenylobacterium</taxon>
    </lineage>
</organism>
<dbReference type="InterPro" id="IPR002771">
    <property type="entry name" value="Multi_antbiot-R_MarC"/>
</dbReference>
<keyword evidence="3" id="KW-1003">Cell membrane</keyword>
<keyword evidence="9" id="KW-1185">Reference proteome</keyword>
<proteinExistence type="inferred from homology"/>
<feature type="transmembrane region" description="Helical" evidence="7">
    <location>
        <begin position="79"/>
        <end position="100"/>
    </location>
</feature>
<comment type="caution">
    <text evidence="8">The sequence shown here is derived from an EMBL/GenBank/DDBJ whole genome shotgun (WGS) entry which is preliminary data.</text>
</comment>
<feature type="transmembrane region" description="Helical" evidence="7">
    <location>
        <begin position="15"/>
        <end position="39"/>
    </location>
</feature>
<comment type="subcellular location">
    <subcellularLocation>
        <location evidence="1 7">Cell membrane</location>
        <topology evidence="1 7">Multi-pass membrane protein</topology>
    </subcellularLocation>
</comment>